<reference evidence="1 2" key="1">
    <citation type="submission" date="2009-11" db="EMBL/GenBank/DDBJ databases">
        <title>Annotation of Allomyces macrogynus ATCC 38327.</title>
        <authorList>
            <consortium name="The Broad Institute Genome Sequencing Platform"/>
            <person name="Russ C."/>
            <person name="Cuomo C."/>
            <person name="Burger G."/>
            <person name="Gray M.W."/>
            <person name="Holland P.W.H."/>
            <person name="King N."/>
            <person name="Lang F.B.F."/>
            <person name="Roger A.J."/>
            <person name="Ruiz-Trillo I."/>
            <person name="Young S.K."/>
            <person name="Zeng Q."/>
            <person name="Gargeya S."/>
            <person name="Fitzgerald M."/>
            <person name="Haas B."/>
            <person name="Abouelleil A."/>
            <person name="Alvarado L."/>
            <person name="Arachchi H.M."/>
            <person name="Berlin A."/>
            <person name="Chapman S.B."/>
            <person name="Gearin G."/>
            <person name="Goldberg J."/>
            <person name="Griggs A."/>
            <person name="Gujja S."/>
            <person name="Hansen M."/>
            <person name="Heiman D."/>
            <person name="Howarth C."/>
            <person name="Larimer J."/>
            <person name="Lui A."/>
            <person name="MacDonald P.J.P."/>
            <person name="McCowen C."/>
            <person name="Montmayeur A."/>
            <person name="Murphy C."/>
            <person name="Neiman D."/>
            <person name="Pearson M."/>
            <person name="Priest M."/>
            <person name="Roberts A."/>
            <person name="Saif S."/>
            <person name="Shea T."/>
            <person name="Sisk P."/>
            <person name="Stolte C."/>
            <person name="Sykes S."/>
            <person name="Wortman J."/>
            <person name="Nusbaum C."/>
            <person name="Birren B."/>
        </authorList>
    </citation>
    <scope>NUCLEOTIDE SEQUENCE [LARGE SCALE GENOMIC DNA]</scope>
    <source>
        <strain evidence="1 2">ATCC 38327</strain>
    </source>
</reference>
<dbReference type="Proteomes" id="UP000054350">
    <property type="component" value="Unassembled WGS sequence"/>
</dbReference>
<dbReference type="InterPro" id="IPR007528">
    <property type="entry name" value="RINT1_Tip20"/>
</dbReference>
<name>A0A0L0STK6_ALLM3</name>
<protein>
    <submittedName>
        <fullName evidence="1">Uncharacterized protein</fullName>
    </submittedName>
</protein>
<evidence type="ECO:0000313" key="1">
    <source>
        <dbReference type="EMBL" id="KNE65863.1"/>
    </source>
</evidence>
<dbReference type="STRING" id="578462.A0A0L0STK6"/>
<dbReference type="GO" id="GO:0006890">
    <property type="term" value="P:retrograde vesicle-mediated transport, Golgi to endoplasmic reticulum"/>
    <property type="evidence" value="ECO:0007669"/>
    <property type="project" value="InterPro"/>
</dbReference>
<sequence>MSAAMSRPRYPGSPRVSALDFRAPASADADPALRARQFLNNDVWDLDHVALAAPRLRADLDQIRSKSQHDTPMQVAFFKTALGACRQGLDQLDTFARKSKTIADQLVTTEPTAAVHTRLRDMQVRLAQIDAAEQYCRALHAMMTLQAAPLSMASWQKLSDLRAQVGQLPPSSIQGVVDAACDAMSARLVAGLRDTLVAKLADLGWPGKPIENDTATPTVQTVLATFSDMYSISHTDAVAGIMSLVSPRFQYHFSGPRPTNQLQHPDWYLGYLRHFLSTHQAFYVRLAAGNDAALEALVSAVTHLAESKLAHDVPTLSAHHPALLCRTLTQVAQFAADMRAQYGFPAQGLALATEAQEAVVASVAEYVVAAVREVRAAADAAQLVHEEDVDVDEQKRTRFGHRIEQYLALVEAVPVHLNTQLARQFIDRVIAKALHVAADELGEWFEVERDVAVQVRVASTMAHLASHAQTLIHSLEDPPELLTEAANRLDSQFRSALDTLADTLAAHLDRAVTSALRASSPVPGGLGTHSSTTPAPISIATALSAPLHAAQTNSPAPVYRRLFLKLERRIDLLATSAVARANAPRSTIHAAIRAVHAAVAAAAPAAVRVDDLLPAWTQIDRLVAVTPEAARRLLAAVREAARPENYGLSAWFTGGEMREGTQERYMAAAAAAAWRESAVELRVADLPAKEVVQVLAQLVRMDEGAAAADSSGKAGEDGEVSLL</sequence>
<dbReference type="OrthoDB" id="2189254at2759"/>
<dbReference type="EMBL" id="GG745348">
    <property type="protein sequence ID" value="KNE65863.1"/>
    <property type="molecule type" value="Genomic_DNA"/>
</dbReference>
<gene>
    <name evidence="1" type="ORF">AMAG_09828</name>
</gene>
<keyword evidence="2" id="KW-1185">Reference proteome</keyword>
<dbReference type="VEuPathDB" id="FungiDB:AMAG_09828"/>
<organism evidence="1 2">
    <name type="scientific">Allomyces macrogynus (strain ATCC 38327)</name>
    <name type="common">Allomyces javanicus var. macrogynus</name>
    <dbReference type="NCBI Taxonomy" id="578462"/>
    <lineage>
        <taxon>Eukaryota</taxon>
        <taxon>Fungi</taxon>
        <taxon>Fungi incertae sedis</taxon>
        <taxon>Blastocladiomycota</taxon>
        <taxon>Blastocladiomycetes</taxon>
        <taxon>Blastocladiales</taxon>
        <taxon>Blastocladiaceae</taxon>
        <taxon>Allomyces</taxon>
    </lineage>
</organism>
<dbReference type="GO" id="GO:0070939">
    <property type="term" value="C:Dsl1/NZR complex"/>
    <property type="evidence" value="ECO:0007669"/>
    <property type="project" value="InterPro"/>
</dbReference>
<dbReference type="PANTHER" id="PTHR13520:SF0">
    <property type="entry name" value="RAD50-INTERACTING PROTEIN 1"/>
    <property type="match status" value="1"/>
</dbReference>
<dbReference type="Pfam" id="PF04437">
    <property type="entry name" value="RINT1_TIP1"/>
    <property type="match status" value="1"/>
</dbReference>
<reference evidence="2" key="2">
    <citation type="submission" date="2009-11" db="EMBL/GenBank/DDBJ databases">
        <title>The Genome Sequence of Allomyces macrogynus strain ATCC 38327.</title>
        <authorList>
            <consortium name="The Broad Institute Genome Sequencing Platform"/>
            <person name="Russ C."/>
            <person name="Cuomo C."/>
            <person name="Shea T."/>
            <person name="Young S.K."/>
            <person name="Zeng Q."/>
            <person name="Koehrsen M."/>
            <person name="Haas B."/>
            <person name="Borodovsky M."/>
            <person name="Guigo R."/>
            <person name="Alvarado L."/>
            <person name="Berlin A."/>
            <person name="Borenstein D."/>
            <person name="Chen Z."/>
            <person name="Engels R."/>
            <person name="Freedman E."/>
            <person name="Gellesch M."/>
            <person name="Goldberg J."/>
            <person name="Griggs A."/>
            <person name="Gujja S."/>
            <person name="Heiman D."/>
            <person name="Hepburn T."/>
            <person name="Howarth C."/>
            <person name="Jen D."/>
            <person name="Larson L."/>
            <person name="Lewis B."/>
            <person name="Mehta T."/>
            <person name="Park D."/>
            <person name="Pearson M."/>
            <person name="Roberts A."/>
            <person name="Saif S."/>
            <person name="Shenoy N."/>
            <person name="Sisk P."/>
            <person name="Stolte C."/>
            <person name="Sykes S."/>
            <person name="Walk T."/>
            <person name="White J."/>
            <person name="Yandava C."/>
            <person name="Burger G."/>
            <person name="Gray M.W."/>
            <person name="Holland P.W.H."/>
            <person name="King N."/>
            <person name="Lang F.B.F."/>
            <person name="Roger A.J."/>
            <person name="Ruiz-Trillo I."/>
            <person name="Lander E."/>
            <person name="Nusbaum C."/>
        </authorList>
    </citation>
    <scope>NUCLEOTIDE SEQUENCE [LARGE SCALE GENOMIC DNA]</scope>
    <source>
        <strain evidence="2">ATCC 38327</strain>
    </source>
</reference>
<dbReference type="AlphaFoldDB" id="A0A0L0STK6"/>
<accession>A0A0L0STK6</accession>
<evidence type="ECO:0000313" key="2">
    <source>
        <dbReference type="Proteomes" id="UP000054350"/>
    </source>
</evidence>
<dbReference type="PANTHER" id="PTHR13520">
    <property type="entry name" value="RAD50-INTERACTING PROTEIN 1 RINT-1"/>
    <property type="match status" value="1"/>
</dbReference>
<dbReference type="GO" id="GO:0006888">
    <property type="term" value="P:endoplasmic reticulum to Golgi vesicle-mediated transport"/>
    <property type="evidence" value="ECO:0007669"/>
    <property type="project" value="InterPro"/>
</dbReference>
<proteinExistence type="predicted"/>
<dbReference type="GO" id="GO:0060628">
    <property type="term" value="P:regulation of ER to Golgi vesicle-mediated transport"/>
    <property type="evidence" value="ECO:0007669"/>
    <property type="project" value="TreeGrafter"/>
</dbReference>